<gene>
    <name evidence="1" type="ORF">MFU01_06400</name>
    <name evidence="2" type="ORF">SAMN05443572_101852</name>
</gene>
<dbReference type="Proteomes" id="UP000321514">
    <property type="component" value="Unassembled WGS sequence"/>
</dbReference>
<dbReference type="PROSITE" id="PS51367">
    <property type="entry name" value="THAUMATIN_2"/>
    <property type="match status" value="1"/>
</dbReference>
<organism evidence="1 4">
    <name type="scientific">Myxococcus fulvus</name>
    <dbReference type="NCBI Taxonomy" id="33"/>
    <lineage>
        <taxon>Bacteria</taxon>
        <taxon>Pseudomonadati</taxon>
        <taxon>Myxococcota</taxon>
        <taxon>Myxococcia</taxon>
        <taxon>Myxococcales</taxon>
        <taxon>Cystobacterineae</taxon>
        <taxon>Myxococcaceae</taxon>
        <taxon>Myxococcus</taxon>
    </lineage>
</organism>
<dbReference type="PANTHER" id="PTHR31013">
    <property type="entry name" value="THAUMATIN FAMILY PROTEIN-RELATED"/>
    <property type="match status" value="1"/>
</dbReference>
<evidence type="ECO:0000313" key="2">
    <source>
        <dbReference type="EMBL" id="SET01803.1"/>
    </source>
</evidence>
<evidence type="ECO:0000313" key="1">
    <source>
        <dbReference type="EMBL" id="GEN05603.1"/>
    </source>
</evidence>
<dbReference type="SUPFAM" id="SSF49870">
    <property type="entry name" value="Osmotin, thaumatin-like protein"/>
    <property type="match status" value="1"/>
</dbReference>
<dbReference type="Gene3D" id="2.60.110.10">
    <property type="entry name" value="Thaumatin"/>
    <property type="match status" value="2"/>
</dbReference>
<evidence type="ECO:0000313" key="4">
    <source>
        <dbReference type="Proteomes" id="UP000321514"/>
    </source>
</evidence>
<sequence length="687" mass="68561">MASHRLLIPVVSLGLAVALVVFGTRQGREATDTPAPGDAGSSTCPPGFRPFTVTNQASQTVWIGQTAGAAPPPFTCTTDSDCGPNQACLNPGCTSSADCNAGNMCDTGTGQCMVAPDSGCNGGAPIVTVSLPTALCTGAKQVPACANCGPEGCDSTTGLCKCADGGQAACPGGTTCSTTAQECSLANGGTCYFQSVVPGENQACSSSGDPCPSGQSCTVALGLCQYARTDGGVPLDALTLTAQESTTLCMPSSLPPAFASLQPGMTACTQNSQCQSGRCLLADGVNLANPPTQCPEDGGASCLCRSPIGWSGGLFGRLGCQSDGTGCLSADCGNAAGMPCPLGKGGTNPFTAAEFTLQPDTVDFYDVTVINGANVSLQMGPSGDGGFAVANPPSPYSCGTAGSTSAQGNSTTGTLEACSWSFAPDTSAGLPADYTTLLRAVVLPACGQDTDCGAGTTCTGGVCQPKWTPCGPTCANGAVCGNPNNPDAGYCGTCTSDNDCAGDGGTAVCGTAFLPGVGGTSPLVQTCGQSIGWWSYEDLCSASTSFGYGPLDCSQTMTVQVQGGAVQDTLSNLFQCAGNFGSSCYNSNGNTPACCGCATYPGNDAGSFWPTLLEPGNNPSQQAQGQCYANNPAWAQSVQPWLAFLKKACPTAYTYAYDDVTSTFTCMSGGTGGTNTVGYNIVFGDVN</sequence>
<dbReference type="RefSeq" id="WP_074949178.1">
    <property type="nucleotide sequence ID" value="NZ_BJXR01000010.1"/>
</dbReference>
<dbReference type="InterPro" id="IPR001938">
    <property type="entry name" value="Thaumatin"/>
</dbReference>
<dbReference type="AlphaFoldDB" id="A0A511SW99"/>
<dbReference type="Proteomes" id="UP000183760">
    <property type="component" value="Unassembled WGS sequence"/>
</dbReference>
<protein>
    <submittedName>
        <fullName evidence="2">Thaumatin family protein</fullName>
    </submittedName>
</protein>
<dbReference type="InterPro" id="IPR037176">
    <property type="entry name" value="Osmotin/thaumatin-like_sf"/>
</dbReference>
<dbReference type="EMBL" id="FOIB01000001">
    <property type="protein sequence ID" value="SET01803.1"/>
    <property type="molecule type" value="Genomic_DNA"/>
</dbReference>
<dbReference type="PANTHER" id="PTHR31013:SF2">
    <property type="entry name" value="THAUMATIN-LIKE PROTEIN"/>
    <property type="match status" value="1"/>
</dbReference>
<comment type="caution">
    <text evidence="1">The sequence shown here is derived from an EMBL/GenBank/DDBJ whole genome shotgun (WGS) entry which is preliminary data.</text>
</comment>
<accession>A0A511SW99</accession>
<dbReference type="STRING" id="1334629.MFUL124B02_05230"/>
<evidence type="ECO:0000313" key="3">
    <source>
        <dbReference type="Proteomes" id="UP000183760"/>
    </source>
</evidence>
<keyword evidence="3" id="KW-1185">Reference proteome</keyword>
<dbReference type="Pfam" id="PF00314">
    <property type="entry name" value="Thaumatin"/>
    <property type="match status" value="1"/>
</dbReference>
<reference evidence="2 3" key="1">
    <citation type="submission" date="2016-10" db="EMBL/GenBank/DDBJ databases">
        <authorList>
            <person name="Varghese N."/>
            <person name="Submissions S."/>
        </authorList>
    </citation>
    <scope>NUCLEOTIDE SEQUENCE [LARGE SCALE GENOMIC DNA]</scope>
    <source>
        <strain evidence="2 3">DSM 16525</strain>
    </source>
</reference>
<reference evidence="1 4" key="2">
    <citation type="submission" date="2019-07" db="EMBL/GenBank/DDBJ databases">
        <title>Whole genome shotgun sequence of Myxococcus fulvus NBRC 100333.</title>
        <authorList>
            <person name="Hosoyama A."/>
            <person name="Uohara A."/>
            <person name="Ohji S."/>
            <person name="Ichikawa N."/>
        </authorList>
    </citation>
    <scope>NUCLEOTIDE SEQUENCE [LARGE SCALE GENOMIC DNA]</scope>
    <source>
        <strain evidence="1 4">NBRC 100333</strain>
    </source>
</reference>
<dbReference type="OrthoDB" id="5526440at2"/>
<name>A0A511SW99_MYXFU</name>
<dbReference type="EMBL" id="BJXR01000010">
    <property type="protein sequence ID" value="GEN05603.1"/>
    <property type="molecule type" value="Genomic_DNA"/>
</dbReference>
<proteinExistence type="predicted"/>